<keyword evidence="1" id="KW-0472">Membrane</keyword>
<dbReference type="EMBL" id="JACJPY010000007">
    <property type="protein sequence ID" value="MBD2149267.1"/>
    <property type="molecule type" value="Genomic_DNA"/>
</dbReference>
<accession>A0A926UQP2</accession>
<evidence type="ECO:0000313" key="2">
    <source>
        <dbReference type="EMBL" id="MBD2149267.1"/>
    </source>
</evidence>
<evidence type="ECO:0000256" key="1">
    <source>
        <dbReference type="SAM" id="Phobius"/>
    </source>
</evidence>
<dbReference type="InterPro" id="IPR029068">
    <property type="entry name" value="Glyas_Bleomycin-R_OHBP_Dase"/>
</dbReference>
<reference evidence="2" key="2">
    <citation type="submission" date="2020-08" db="EMBL/GenBank/DDBJ databases">
        <authorList>
            <person name="Chen M."/>
            <person name="Teng W."/>
            <person name="Zhao L."/>
            <person name="Hu C."/>
            <person name="Zhou Y."/>
            <person name="Han B."/>
            <person name="Song L."/>
            <person name="Shu W."/>
        </authorList>
    </citation>
    <scope>NUCLEOTIDE SEQUENCE</scope>
    <source>
        <strain evidence="2">FACHB-1277</strain>
    </source>
</reference>
<keyword evidence="1" id="KW-0812">Transmembrane</keyword>
<evidence type="ECO:0000313" key="3">
    <source>
        <dbReference type="Proteomes" id="UP000631421"/>
    </source>
</evidence>
<sequence length="174" mass="19984">MESIFSTQGIMVMLLGAYAVAMWMFLTSAPKVHTIMVSDLDQARYFYEGQLKLPIADVPLHYYYGYEYGMAAPADPIYVPVDMRRNRSSEQYSADMEGAWYQLKKNVQLHIVPGANVIEQNRGRHICFNRDCVEQVLLQIQIKGIKHKIRNEKPLNFLVRDPDGQVIEIAEVIS</sequence>
<gene>
    <name evidence="2" type="ORF">H6F44_03880</name>
</gene>
<keyword evidence="3" id="KW-1185">Reference proteome</keyword>
<dbReference type="RefSeq" id="WP_190349638.1">
    <property type="nucleotide sequence ID" value="NZ_JACJPY010000007.1"/>
</dbReference>
<reference evidence="2" key="1">
    <citation type="journal article" date="2015" name="ISME J.">
        <title>Draft Genome Sequence of Streptomyces incarnatus NRRL8089, which Produces the Nucleoside Antibiotic Sinefungin.</title>
        <authorList>
            <person name="Oshima K."/>
            <person name="Hattori M."/>
            <person name="Shimizu H."/>
            <person name="Fukuda K."/>
            <person name="Nemoto M."/>
            <person name="Inagaki K."/>
            <person name="Tamura T."/>
        </authorList>
    </citation>
    <scope>NUCLEOTIDE SEQUENCE</scope>
    <source>
        <strain evidence="2">FACHB-1277</strain>
    </source>
</reference>
<name>A0A926UQP2_9CYAN</name>
<dbReference type="SUPFAM" id="SSF54593">
    <property type="entry name" value="Glyoxalase/Bleomycin resistance protein/Dihydroxybiphenyl dioxygenase"/>
    <property type="match status" value="1"/>
</dbReference>
<dbReference type="Gene3D" id="3.10.180.10">
    <property type="entry name" value="2,3-Dihydroxybiphenyl 1,2-Dioxygenase, domain 1"/>
    <property type="match status" value="1"/>
</dbReference>
<dbReference type="AlphaFoldDB" id="A0A926UQP2"/>
<dbReference type="Proteomes" id="UP000631421">
    <property type="component" value="Unassembled WGS sequence"/>
</dbReference>
<feature type="transmembrane region" description="Helical" evidence="1">
    <location>
        <begin position="6"/>
        <end position="26"/>
    </location>
</feature>
<keyword evidence="1" id="KW-1133">Transmembrane helix</keyword>
<proteinExistence type="predicted"/>
<protein>
    <submittedName>
        <fullName evidence="2">Glyoxalase-like domain protein</fullName>
    </submittedName>
</protein>
<organism evidence="2 3">
    <name type="scientific">Pseudanabaena cinerea FACHB-1277</name>
    <dbReference type="NCBI Taxonomy" id="2949581"/>
    <lineage>
        <taxon>Bacteria</taxon>
        <taxon>Bacillati</taxon>
        <taxon>Cyanobacteriota</taxon>
        <taxon>Cyanophyceae</taxon>
        <taxon>Pseudanabaenales</taxon>
        <taxon>Pseudanabaenaceae</taxon>
        <taxon>Pseudanabaena</taxon>
        <taxon>Pseudanabaena cinerea</taxon>
    </lineage>
</organism>
<comment type="caution">
    <text evidence="2">The sequence shown here is derived from an EMBL/GenBank/DDBJ whole genome shotgun (WGS) entry which is preliminary data.</text>
</comment>